<dbReference type="EMBL" id="MCFG01000192">
    <property type="protein sequence ID" value="ORX78965.1"/>
    <property type="molecule type" value="Genomic_DNA"/>
</dbReference>
<reference evidence="1 2" key="1">
    <citation type="submission" date="2016-08" db="EMBL/GenBank/DDBJ databases">
        <title>A Parts List for Fungal Cellulosomes Revealed by Comparative Genomics.</title>
        <authorList>
            <consortium name="DOE Joint Genome Institute"/>
            <person name="Haitjema C.H."/>
            <person name="Gilmore S.P."/>
            <person name="Henske J.K."/>
            <person name="Solomon K.V."/>
            <person name="De Groot R."/>
            <person name="Kuo A."/>
            <person name="Mondo S.J."/>
            <person name="Salamov A.A."/>
            <person name="Labutti K."/>
            <person name="Zhao Z."/>
            <person name="Chiniquy J."/>
            <person name="Barry K."/>
            <person name="Brewer H.M."/>
            <person name="Purvine S.O."/>
            <person name="Wright A.T."/>
            <person name="Boxma B."/>
            <person name="Van Alen T."/>
            <person name="Hackstein J.H."/>
            <person name="Baker S.E."/>
            <person name="Grigoriev I.V."/>
            <person name="O'Malley M.A."/>
        </authorList>
    </citation>
    <scope>NUCLEOTIDE SEQUENCE [LARGE SCALE GENOMIC DNA]</scope>
    <source>
        <strain evidence="1 2">S4</strain>
    </source>
</reference>
<dbReference type="InterPro" id="IPR036412">
    <property type="entry name" value="HAD-like_sf"/>
</dbReference>
<dbReference type="Proteomes" id="UP000193944">
    <property type="component" value="Unassembled WGS sequence"/>
</dbReference>
<evidence type="ECO:0000313" key="1">
    <source>
        <dbReference type="EMBL" id="ORX78965.1"/>
    </source>
</evidence>
<keyword evidence="2" id="KW-1185">Reference proteome</keyword>
<evidence type="ECO:0008006" key="3">
    <source>
        <dbReference type="Google" id="ProtNLM"/>
    </source>
</evidence>
<comment type="caution">
    <text evidence="1">The sequence shown here is derived from an EMBL/GenBank/DDBJ whole genome shotgun (WGS) entry which is preliminary data.</text>
</comment>
<sequence length="272" mass="31752">MVLFLLDFDETLTQNDTLSLIIKCTKEVELNSLIWKRLSQRYCNYATYCRDEYFKKHENPSLEAYCESYRSIEMDSIEHIIESKCYDEISKESLFNIGKTDAKLHGEVPFFLNQLIKENIIINIISANFSNDIIKGAISNIPEGESINIYSNDLEFNENNISNGNIITNYVVANDKLRLLNKLCDKNYDNEIIYIGDGLTDILCMLKATVGIVYSPRKSFIQDCKEFNITLKPLSIWTEKDLNTNEKNDTLFFVLNWNDIINWWDKNKSYFL</sequence>
<dbReference type="InterPro" id="IPR023214">
    <property type="entry name" value="HAD_sf"/>
</dbReference>
<proteinExistence type="predicted"/>
<dbReference type="PANTHER" id="PTHR28181">
    <property type="entry name" value="UPF0655 PROTEIN YCR015C"/>
    <property type="match status" value="1"/>
</dbReference>
<protein>
    <recommendedName>
        <fullName evidence="3">HAD-like protein</fullName>
    </recommendedName>
</protein>
<dbReference type="SUPFAM" id="SSF56784">
    <property type="entry name" value="HAD-like"/>
    <property type="match status" value="1"/>
</dbReference>
<accession>A0A1Y1X005</accession>
<gene>
    <name evidence="1" type="ORF">BCR32DRAFT_269761</name>
</gene>
<dbReference type="PANTHER" id="PTHR28181:SF1">
    <property type="entry name" value="COLD TOLERANCE PROTEIN 1"/>
    <property type="match status" value="1"/>
</dbReference>
<dbReference type="Gene3D" id="3.40.50.1000">
    <property type="entry name" value="HAD superfamily/HAD-like"/>
    <property type="match status" value="1"/>
</dbReference>
<dbReference type="InterPro" id="IPR050849">
    <property type="entry name" value="HAD-like_hydrolase_phosphatase"/>
</dbReference>
<organism evidence="1 2">
    <name type="scientific">Anaeromyces robustus</name>
    <dbReference type="NCBI Taxonomy" id="1754192"/>
    <lineage>
        <taxon>Eukaryota</taxon>
        <taxon>Fungi</taxon>
        <taxon>Fungi incertae sedis</taxon>
        <taxon>Chytridiomycota</taxon>
        <taxon>Chytridiomycota incertae sedis</taxon>
        <taxon>Neocallimastigomycetes</taxon>
        <taxon>Neocallimastigales</taxon>
        <taxon>Neocallimastigaceae</taxon>
        <taxon>Anaeromyces</taxon>
    </lineage>
</organism>
<dbReference type="STRING" id="1754192.A0A1Y1X005"/>
<dbReference type="Pfam" id="PF12710">
    <property type="entry name" value="HAD"/>
    <property type="match status" value="1"/>
</dbReference>
<name>A0A1Y1X005_9FUNG</name>
<reference evidence="1 2" key="2">
    <citation type="submission" date="2016-08" db="EMBL/GenBank/DDBJ databases">
        <title>Pervasive Adenine N6-methylation of Active Genes in Fungi.</title>
        <authorList>
            <consortium name="DOE Joint Genome Institute"/>
            <person name="Mondo S.J."/>
            <person name="Dannebaum R.O."/>
            <person name="Kuo R.C."/>
            <person name="Labutti K."/>
            <person name="Haridas S."/>
            <person name="Kuo A."/>
            <person name="Salamov A."/>
            <person name="Ahrendt S.R."/>
            <person name="Lipzen A."/>
            <person name="Sullivan W."/>
            <person name="Andreopoulos W.B."/>
            <person name="Clum A."/>
            <person name="Lindquist E."/>
            <person name="Daum C."/>
            <person name="Ramamoorthy G.K."/>
            <person name="Gryganskyi A."/>
            <person name="Culley D."/>
            <person name="Magnuson J.K."/>
            <person name="James T.Y."/>
            <person name="O'Malley M.A."/>
            <person name="Stajich J.E."/>
            <person name="Spatafora J.W."/>
            <person name="Visel A."/>
            <person name="Grigoriev I.V."/>
        </authorList>
    </citation>
    <scope>NUCLEOTIDE SEQUENCE [LARGE SCALE GENOMIC DNA]</scope>
    <source>
        <strain evidence="1 2">S4</strain>
    </source>
</reference>
<dbReference type="AlphaFoldDB" id="A0A1Y1X005"/>
<evidence type="ECO:0000313" key="2">
    <source>
        <dbReference type="Proteomes" id="UP000193944"/>
    </source>
</evidence>
<dbReference type="OrthoDB" id="10255128at2759"/>